<reference evidence="3 4" key="1">
    <citation type="journal article" date="2007" name="Nature">
        <title>Evolution of genes and genomes on the Drosophila phylogeny.</title>
        <authorList>
            <consortium name="Drosophila 12 Genomes Consortium"/>
            <person name="Clark A.G."/>
            <person name="Eisen M.B."/>
            <person name="Smith D.R."/>
            <person name="Bergman C.M."/>
            <person name="Oliver B."/>
            <person name="Markow T.A."/>
            <person name="Kaufman T.C."/>
            <person name="Kellis M."/>
            <person name="Gelbart W."/>
            <person name="Iyer V.N."/>
            <person name="Pollard D.A."/>
            <person name="Sackton T.B."/>
            <person name="Larracuente A.M."/>
            <person name="Singh N.D."/>
            <person name="Abad J.P."/>
            <person name="Abt D.N."/>
            <person name="Adryan B."/>
            <person name="Aguade M."/>
            <person name="Akashi H."/>
            <person name="Anderson W.W."/>
            <person name="Aquadro C.F."/>
            <person name="Ardell D.H."/>
            <person name="Arguello R."/>
            <person name="Artieri C.G."/>
            <person name="Barbash D.A."/>
            <person name="Barker D."/>
            <person name="Barsanti P."/>
            <person name="Batterham P."/>
            <person name="Batzoglou S."/>
            <person name="Begun D."/>
            <person name="Bhutkar A."/>
            <person name="Blanco E."/>
            <person name="Bosak S.A."/>
            <person name="Bradley R.K."/>
            <person name="Brand A.D."/>
            <person name="Brent M.R."/>
            <person name="Brooks A.N."/>
            <person name="Brown R.H."/>
            <person name="Butlin R.K."/>
            <person name="Caggese C."/>
            <person name="Calvi B.R."/>
            <person name="Bernardo de Carvalho A."/>
            <person name="Caspi A."/>
            <person name="Castrezana S."/>
            <person name="Celniker S.E."/>
            <person name="Chang J.L."/>
            <person name="Chapple C."/>
            <person name="Chatterji S."/>
            <person name="Chinwalla A."/>
            <person name="Civetta A."/>
            <person name="Clifton S.W."/>
            <person name="Comeron J.M."/>
            <person name="Costello J.C."/>
            <person name="Coyne J.A."/>
            <person name="Daub J."/>
            <person name="David R.G."/>
            <person name="Delcher A.L."/>
            <person name="Delehaunty K."/>
            <person name="Do C.B."/>
            <person name="Ebling H."/>
            <person name="Edwards K."/>
            <person name="Eickbush T."/>
            <person name="Evans J.D."/>
            <person name="Filipski A."/>
            <person name="Findeiss S."/>
            <person name="Freyhult E."/>
            <person name="Fulton L."/>
            <person name="Fulton R."/>
            <person name="Garcia A.C."/>
            <person name="Gardiner A."/>
            <person name="Garfield D.A."/>
            <person name="Garvin B.E."/>
            <person name="Gibson G."/>
            <person name="Gilbert D."/>
            <person name="Gnerre S."/>
            <person name="Godfrey J."/>
            <person name="Good R."/>
            <person name="Gotea V."/>
            <person name="Gravely B."/>
            <person name="Greenberg A.J."/>
            <person name="Griffiths-Jones S."/>
            <person name="Gross S."/>
            <person name="Guigo R."/>
            <person name="Gustafson E.A."/>
            <person name="Haerty W."/>
            <person name="Hahn M.W."/>
            <person name="Halligan D.L."/>
            <person name="Halpern A.L."/>
            <person name="Halter G.M."/>
            <person name="Han M.V."/>
            <person name="Heger A."/>
            <person name="Hillier L."/>
            <person name="Hinrichs A.S."/>
            <person name="Holmes I."/>
            <person name="Hoskins R.A."/>
            <person name="Hubisz M.J."/>
            <person name="Hultmark D."/>
            <person name="Huntley M.A."/>
            <person name="Jaffe D.B."/>
            <person name="Jagadeeshan S."/>
            <person name="Jeck W.R."/>
            <person name="Johnson J."/>
            <person name="Jones C.D."/>
            <person name="Jordan W.C."/>
            <person name="Karpen G.H."/>
            <person name="Kataoka E."/>
            <person name="Keightley P.D."/>
            <person name="Kheradpour P."/>
            <person name="Kirkness E.F."/>
            <person name="Koerich L.B."/>
            <person name="Kristiansen K."/>
            <person name="Kudrna D."/>
            <person name="Kulathinal R.J."/>
            <person name="Kumar S."/>
            <person name="Kwok R."/>
            <person name="Lander E."/>
            <person name="Langley C.H."/>
            <person name="Lapoint R."/>
            <person name="Lazzaro B.P."/>
            <person name="Lee S.J."/>
            <person name="Levesque L."/>
            <person name="Li R."/>
            <person name="Lin C.F."/>
            <person name="Lin M.F."/>
            <person name="Lindblad-Toh K."/>
            <person name="Llopart A."/>
            <person name="Long M."/>
            <person name="Low L."/>
            <person name="Lozovsky E."/>
            <person name="Lu J."/>
            <person name="Luo M."/>
            <person name="Machado C.A."/>
            <person name="Makalowski W."/>
            <person name="Marzo M."/>
            <person name="Matsuda M."/>
            <person name="Matzkin L."/>
            <person name="McAllister B."/>
            <person name="McBride C.S."/>
            <person name="McKernan B."/>
            <person name="McKernan K."/>
            <person name="Mendez-Lago M."/>
            <person name="Minx P."/>
            <person name="Mollenhauer M.U."/>
            <person name="Montooth K."/>
            <person name="Mount S.M."/>
            <person name="Mu X."/>
            <person name="Myers E."/>
            <person name="Negre B."/>
            <person name="Newfeld S."/>
            <person name="Nielsen R."/>
            <person name="Noor M.A."/>
            <person name="O'Grady P."/>
            <person name="Pachter L."/>
            <person name="Papaceit M."/>
            <person name="Parisi M.J."/>
            <person name="Parisi M."/>
            <person name="Parts L."/>
            <person name="Pedersen J.S."/>
            <person name="Pesole G."/>
            <person name="Phillippy A.M."/>
            <person name="Ponting C.P."/>
            <person name="Pop M."/>
            <person name="Porcelli D."/>
            <person name="Powell J.R."/>
            <person name="Prohaska S."/>
            <person name="Pruitt K."/>
            <person name="Puig M."/>
            <person name="Quesneville H."/>
            <person name="Ram K.R."/>
            <person name="Rand D."/>
            <person name="Rasmussen M.D."/>
            <person name="Reed L.K."/>
            <person name="Reenan R."/>
            <person name="Reily A."/>
            <person name="Remington K.A."/>
            <person name="Rieger T.T."/>
            <person name="Ritchie M.G."/>
            <person name="Robin C."/>
            <person name="Rogers Y.H."/>
            <person name="Rohde C."/>
            <person name="Rozas J."/>
            <person name="Rubenfield M.J."/>
            <person name="Ruiz A."/>
            <person name="Russo S."/>
            <person name="Salzberg S.L."/>
            <person name="Sanchez-Gracia A."/>
            <person name="Saranga D.J."/>
            <person name="Sato H."/>
            <person name="Schaeffer S.W."/>
            <person name="Schatz M.C."/>
            <person name="Schlenke T."/>
            <person name="Schwartz R."/>
            <person name="Segarra C."/>
            <person name="Singh R.S."/>
            <person name="Sirot L."/>
            <person name="Sirota M."/>
            <person name="Sisneros N.B."/>
            <person name="Smith C.D."/>
            <person name="Smith T.F."/>
            <person name="Spieth J."/>
            <person name="Stage D.E."/>
            <person name="Stark A."/>
            <person name="Stephan W."/>
            <person name="Strausberg R.L."/>
            <person name="Strempel S."/>
            <person name="Sturgill D."/>
            <person name="Sutton G."/>
            <person name="Sutton G.G."/>
            <person name="Tao W."/>
            <person name="Teichmann S."/>
            <person name="Tobari Y.N."/>
            <person name="Tomimura Y."/>
            <person name="Tsolas J.M."/>
            <person name="Valente V.L."/>
            <person name="Venter E."/>
            <person name="Venter J.C."/>
            <person name="Vicario S."/>
            <person name="Vieira F.G."/>
            <person name="Vilella A.J."/>
            <person name="Villasante A."/>
            <person name="Walenz B."/>
            <person name="Wang J."/>
            <person name="Wasserman M."/>
            <person name="Watts T."/>
            <person name="Wilson D."/>
            <person name="Wilson R.K."/>
            <person name="Wing R.A."/>
            <person name="Wolfner M.F."/>
            <person name="Wong A."/>
            <person name="Wong G.K."/>
            <person name="Wu C.I."/>
            <person name="Wu G."/>
            <person name="Yamamoto D."/>
            <person name="Yang H.P."/>
            <person name="Yang S.P."/>
            <person name="Yorke J.A."/>
            <person name="Yoshida K."/>
            <person name="Zdobnov E."/>
            <person name="Zhang P."/>
            <person name="Zhang Y."/>
            <person name="Zimin A.V."/>
            <person name="Baldwin J."/>
            <person name="Abdouelleil A."/>
            <person name="Abdulkadir J."/>
            <person name="Abebe A."/>
            <person name="Abera B."/>
            <person name="Abreu J."/>
            <person name="Acer S.C."/>
            <person name="Aftuck L."/>
            <person name="Alexander A."/>
            <person name="An P."/>
            <person name="Anderson E."/>
            <person name="Anderson S."/>
            <person name="Arachi H."/>
            <person name="Azer M."/>
            <person name="Bachantsang P."/>
            <person name="Barry A."/>
            <person name="Bayul T."/>
            <person name="Berlin A."/>
            <person name="Bessette D."/>
            <person name="Bloom T."/>
            <person name="Blye J."/>
            <person name="Boguslavskiy L."/>
            <person name="Bonnet C."/>
            <person name="Boukhgalter B."/>
            <person name="Bourzgui I."/>
            <person name="Brown A."/>
            <person name="Cahill P."/>
            <person name="Channer S."/>
            <person name="Cheshatsang Y."/>
            <person name="Chuda L."/>
            <person name="Citroen M."/>
            <person name="Collymore A."/>
            <person name="Cooke P."/>
            <person name="Costello M."/>
            <person name="D'Aco K."/>
            <person name="Daza R."/>
            <person name="De Haan G."/>
            <person name="DeGray S."/>
            <person name="DeMaso C."/>
            <person name="Dhargay N."/>
            <person name="Dooley K."/>
            <person name="Dooley E."/>
            <person name="Doricent M."/>
            <person name="Dorje P."/>
            <person name="Dorjee K."/>
            <person name="Dupes A."/>
            <person name="Elong R."/>
            <person name="Falk J."/>
            <person name="Farina A."/>
            <person name="Faro S."/>
            <person name="Ferguson D."/>
            <person name="Fisher S."/>
            <person name="Foley C.D."/>
            <person name="Franke A."/>
            <person name="Friedrich D."/>
            <person name="Gadbois L."/>
            <person name="Gearin G."/>
            <person name="Gearin C.R."/>
            <person name="Giannoukos G."/>
            <person name="Goode T."/>
            <person name="Graham J."/>
            <person name="Grandbois E."/>
            <person name="Grewal S."/>
            <person name="Gyaltsen K."/>
            <person name="Hafez N."/>
            <person name="Hagos B."/>
            <person name="Hall J."/>
            <person name="Henson C."/>
            <person name="Hollinger A."/>
            <person name="Honan T."/>
            <person name="Huard M.D."/>
            <person name="Hughes L."/>
            <person name="Hurhula B."/>
            <person name="Husby M.E."/>
            <person name="Kamat A."/>
            <person name="Kanga B."/>
            <person name="Kashin S."/>
            <person name="Khazanovich D."/>
            <person name="Kisner P."/>
            <person name="Lance K."/>
            <person name="Lara M."/>
            <person name="Lee W."/>
            <person name="Lennon N."/>
            <person name="Letendre F."/>
            <person name="LeVine R."/>
            <person name="Lipovsky A."/>
            <person name="Liu X."/>
            <person name="Liu J."/>
            <person name="Liu S."/>
            <person name="Lokyitsang T."/>
            <person name="Lokyitsang Y."/>
            <person name="Lubonja R."/>
            <person name="Lui A."/>
            <person name="MacDonald P."/>
            <person name="Magnisalis V."/>
            <person name="Maru K."/>
            <person name="Matthews C."/>
            <person name="McCusker W."/>
            <person name="McDonough S."/>
            <person name="Mehta T."/>
            <person name="Meldrim J."/>
            <person name="Meneus L."/>
            <person name="Mihai O."/>
            <person name="Mihalev A."/>
            <person name="Mihova T."/>
            <person name="Mittelman R."/>
            <person name="Mlenga V."/>
            <person name="Montmayeur A."/>
            <person name="Mulrain L."/>
            <person name="Navidi A."/>
            <person name="Naylor J."/>
            <person name="Negash T."/>
            <person name="Nguyen T."/>
            <person name="Nguyen N."/>
            <person name="Nicol R."/>
            <person name="Norbu C."/>
            <person name="Norbu N."/>
            <person name="Novod N."/>
            <person name="O'Neill B."/>
            <person name="Osman S."/>
            <person name="Markiewicz E."/>
            <person name="Oyono O.L."/>
            <person name="Patti C."/>
            <person name="Phunkhang P."/>
            <person name="Pierre F."/>
            <person name="Priest M."/>
            <person name="Raghuraman S."/>
            <person name="Rege F."/>
            <person name="Reyes R."/>
            <person name="Rise C."/>
            <person name="Rogov P."/>
            <person name="Ross K."/>
            <person name="Ryan E."/>
            <person name="Settipalli S."/>
            <person name="Shea T."/>
            <person name="Sherpa N."/>
            <person name="Shi L."/>
            <person name="Shih D."/>
            <person name="Sparrow T."/>
            <person name="Spaulding J."/>
            <person name="Stalker J."/>
            <person name="Stange-Thomann N."/>
            <person name="Stavropoulos S."/>
            <person name="Stone C."/>
            <person name="Strader C."/>
            <person name="Tesfaye S."/>
            <person name="Thomson T."/>
            <person name="Thoulutsang Y."/>
            <person name="Thoulutsang D."/>
            <person name="Topham K."/>
            <person name="Topping I."/>
            <person name="Tsamla T."/>
            <person name="Vassiliev H."/>
            <person name="Vo A."/>
            <person name="Wangchuk T."/>
            <person name="Wangdi T."/>
            <person name="Weiand M."/>
            <person name="Wilkinson J."/>
            <person name="Wilson A."/>
            <person name="Yadav S."/>
            <person name="Young G."/>
            <person name="Yu Q."/>
            <person name="Zembek L."/>
            <person name="Zhong D."/>
            <person name="Zimmer A."/>
            <person name="Zwirko Z."/>
            <person name="Jaffe D.B."/>
            <person name="Alvarez P."/>
            <person name="Brockman W."/>
            <person name="Butler J."/>
            <person name="Chin C."/>
            <person name="Gnerre S."/>
            <person name="Grabherr M."/>
            <person name="Kleber M."/>
            <person name="Mauceli E."/>
            <person name="MacCallum I."/>
        </authorList>
    </citation>
    <scope>NUCLEOTIDE SEQUENCE [LARGE SCALE GENOMIC DNA]</scope>
    <source>
        <strain evidence="4">Tucson 15081-1352.22</strain>
    </source>
</reference>
<evidence type="ECO:0000313" key="4">
    <source>
        <dbReference type="Proteomes" id="UP000009192"/>
    </source>
</evidence>
<dbReference type="AlphaFoldDB" id="B4L6E0"/>
<keyword evidence="4" id="KW-1185">Reference proteome</keyword>
<dbReference type="OrthoDB" id="6577442at2759"/>
<dbReference type="Proteomes" id="UP000009192">
    <property type="component" value="Unassembled WGS sequence"/>
</dbReference>
<feature type="compositionally biased region" description="Polar residues" evidence="1">
    <location>
        <begin position="258"/>
        <end position="269"/>
    </location>
</feature>
<dbReference type="SMART" id="SM00595">
    <property type="entry name" value="MADF"/>
    <property type="match status" value="1"/>
</dbReference>
<gene>
    <name evidence="3" type="primary">Dmoj\GI16350</name>
    <name evidence="3" type="ORF">Dmoj_GI16350</name>
</gene>
<dbReference type="Pfam" id="PF10545">
    <property type="entry name" value="MADF_DNA_bdg"/>
    <property type="match status" value="1"/>
</dbReference>
<evidence type="ECO:0000256" key="1">
    <source>
        <dbReference type="SAM" id="MobiDB-lite"/>
    </source>
</evidence>
<feature type="compositionally biased region" description="Low complexity" evidence="1">
    <location>
        <begin position="229"/>
        <end position="247"/>
    </location>
</feature>
<feature type="region of interest" description="Disordered" evidence="1">
    <location>
        <begin position="227"/>
        <end position="281"/>
    </location>
</feature>
<dbReference type="InParanoid" id="B4L6E0"/>
<feature type="region of interest" description="Disordered" evidence="1">
    <location>
        <begin position="180"/>
        <end position="199"/>
    </location>
</feature>
<dbReference type="KEGG" id="dmo:Dmoj_GI16350"/>
<dbReference type="PANTHER" id="PTHR21505">
    <property type="entry name" value="MADF DOMAIN-CONTAINING PROTEIN-RELATED"/>
    <property type="match status" value="1"/>
</dbReference>
<accession>B4L6E0</accession>
<dbReference type="PANTHER" id="PTHR21505:SF8">
    <property type="entry name" value="DPT-YFP REPRESSOR BY OVEREXPRESSION, ISOFORM D-RELATED"/>
    <property type="match status" value="1"/>
</dbReference>
<evidence type="ECO:0000313" key="3">
    <source>
        <dbReference type="EMBL" id="EDW05936.2"/>
    </source>
</evidence>
<feature type="domain" description="MADF" evidence="2">
    <location>
        <begin position="13"/>
        <end position="106"/>
    </location>
</feature>
<proteinExistence type="predicted"/>
<evidence type="ECO:0000259" key="2">
    <source>
        <dbReference type="PROSITE" id="PS51029"/>
    </source>
</evidence>
<dbReference type="InterPro" id="IPR006578">
    <property type="entry name" value="MADF-dom"/>
</dbReference>
<dbReference type="PROSITE" id="PS51029">
    <property type="entry name" value="MADF"/>
    <property type="match status" value="1"/>
</dbReference>
<protein>
    <recommendedName>
        <fullName evidence="2">MADF domain-containing protein</fullName>
    </recommendedName>
</protein>
<dbReference type="EMBL" id="CH933812">
    <property type="protein sequence ID" value="EDW05936.2"/>
    <property type="molecule type" value="Genomic_DNA"/>
</dbReference>
<dbReference type="HOGENOM" id="CLU_081682_0_0_1"/>
<organism evidence="3 4">
    <name type="scientific">Drosophila mojavensis</name>
    <name type="common">Fruit fly</name>
    <dbReference type="NCBI Taxonomy" id="7230"/>
    <lineage>
        <taxon>Eukaryota</taxon>
        <taxon>Metazoa</taxon>
        <taxon>Ecdysozoa</taxon>
        <taxon>Arthropoda</taxon>
        <taxon>Hexapoda</taxon>
        <taxon>Insecta</taxon>
        <taxon>Pterygota</taxon>
        <taxon>Neoptera</taxon>
        <taxon>Endopterygota</taxon>
        <taxon>Diptera</taxon>
        <taxon>Brachycera</taxon>
        <taxon>Muscomorpha</taxon>
        <taxon>Ephydroidea</taxon>
        <taxon>Drosophilidae</taxon>
        <taxon>Drosophila</taxon>
    </lineage>
</organism>
<sequence>MAKIGETKIPINEFLDAYRRQPCLYNSLLDTYKNRVAREEAYEAIIRTLKIPQLTVLDIKLKIKSVRTVYTKELRILMREKEMGRCYEPKLFWFKRADAFLRAVSLSHCKRAKSKDAKVVIKKETPQKMVLNAASQIIEDAVQQPEQQHQTKDHHDELESNGHIDDVFHTDVDEHAKTTMTTGTNTHIPPNASSQTDDLQSICSAHSIRTPPNKSELIIDDSQLGLMEQQQQQQHQQQQQNQQQQQQTLPRKLKYMNYGQSQHQQTQRLATPFPSPSPSQHLEIATNGNPNLSFSGGDDDLFAFGQSIASQLRSIVDPYARSVAKLRIQQVLFEAETGQSSEAVSTTHLHSF</sequence>
<name>B4L6E0_DROMO</name>